<dbReference type="RefSeq" id="WP_211939548.1">
    <property type="nucleotide sequence ID" value="NZ_CP073078.1"/>
</dbReference>
<dbReference type="GO" id="GO:0016878">
    <property type="term" value="F:acid-thiol ligase activity"/>
    <property type="evidence" value="ECO:0007669"/>
    <property type="project" value="UniProtKB-ARBA"/>
</dbReference>
<name>A0A975G2H3_9CAUL</name>
<dbReference type="Gene3D" id="3.30.300.30">
    <property type="match status" value="1"/>
</dbReference>
<gene>
    <name evidence="3" type="ORF">KCG34_06340</name>
</gene>
<protein>
    <submittedName>
        <fullName evidence="3">AMP-binding protein</fullName>
    </submittedName>
</protein>
<dbReference type="PROSITE" id="PS00455">
    <property type="entry name" value="AMP_BINDING"/>
    <property type="match status" value="1"/>
</dbReference>
<dbReference type="PANTHER" id="PTHR43767:SF1">
    <property type="entry name" value="NONRIBOSOMAL PEPTIDE SYNTHASE PES1 (EUROFUNG)-RELATED"/>
    <property type="match status" value="1"/>
</dbReference>
<dbReference type="Pfam" id="PF00501">
    <property type="entry name" value="AMP-binding"/>
    <property type="match status" value="1"/>
</dbReference>
<dbReference type="EMBL" id="CP073078">
    <property type="protein sequence ID" value="QUD89496.1"/>
    <property type="molecule type" value="Genomic_DNA"/>
</dbReference>
<dbReference type="InterPro" id="IPR020845">
    <property type="entry name" value="AMP-binding_CS"/>
</dbReference>
<dbReference type="InterPro" id="IPR045851">
    <property type="entry name" value="AMP-bd_C_sf"/>
</dbReference>
<feature type="domain" description="AMP-dependent synthetase/ligase" evidence="1">
    <location>
        <begin position="26"/>
        <end position="384"/>
    </location>
</feature>
<evidence type="ECO:0000259" key="1">
    <source>
        <dbReference type="Pfam" id="PF00501"/>
    </source>
</evidence>
<sequence length="542" mass="59448">MTAFDPPWFDPAMPSRDQCVLRHALDAAATRHPDQIFALFEGGLTWTYAQARAIARDTAEALSRLGVRRGDMVSVWLPNGPEAVRVWFGLNYLGAVFAPINTAYRGRLLEHVLANTGARLLIAHAGLTERLAQLDLARIEQIIVVGDGGTALDGVVALPLTALDGDGSRLAEDAPIEPWDIWGVIYTSGTTGPSKGVMQTYLQIWTTGRCTYGYMTPDDRMLINLPMFHVSGTGSLYAVLTTGASMALKEGFRTQRFWEELRETGSTTTAGLIGAMADSLAKADPRPDDADNPLRWVCMTPISPGTVALAKRFDFGWHSGFNMSEVSAPLVTQPRSERENSCGRPRAGVEVRVVDEHDIEVPVGQVGELIIRSDLPWTMTPGYLNMPEATARAWRNGWFHTGDAFRRDADGEFYFVDRMKDTIRRRGENISSFEVEAEIASHPAVLAAAAVAAPSDHGEEEILACVTLMPGASLEPAELIAYLAPRMAHFMTPRYVRILDTLPMTPTNKVRKAELRAPEVLAGAWDREAAGMVLKKERLSSR</sequence>
<dbReference type="AlphaFoldDB" id="A0A975G2H3"/>
<dbReference type="PANTHER" id="PTHR43767">
    <property type="entry name" value="LONG-CHAIN-FATTY-ACID--COA LIGASE"/>
    <property type="match status" value="1"/>
</dbReference>
<dbReference type="KEGG" id="caul:KCG34_06340"/>
<dbReference type="Gene3D" id="3.40.50.12780">
    <property type="entry name" value="N-terminal domain of ligase-like"/>
    <property type="match status" value="1"/>
</dbReference>
<evidence type="ECO:0000313" key="3">
    <source>
        <dbReference type="EMBL" id="QUD89496.1"/>
    </source>
</evidence>
<feature type="domain" description="AMP-binding enzyme C-terminal" evidence="2">
    <location>
        <begin position="434"/>
        <end position="509"/>
    </location>
</feature>
<evidence type="ECO:0000259" key="2">
    <source>
        <dbReference type="Pfam" id="PF13193"/>
    </source>
</evidence>
<keyword evidence="4" id="KW-1185">Reference proteome</keyword>
<dbReference type="InterPro" id="IPR000873">
    <property type="entry name" value="AMP-dep_synth/lig_dom"/>
</dbReference>
<dbReference type="InterPro" id="IPR025110">
    <property type="entry name" value="AMP-bd_C"/>
</dbReference>
<dbReference type="InterPro" id="IPR042099">
    <property type="entry name" value="ANL_N_sf"/>
</dbReference>
<dbReference type="Proteomes" id="UP000676409">
    <property type="component" value="Chromosome"/>
</dbReference>
<proteinExistence type="predicted"/>
<evidence type="ECO:0000313" key="4">
    <source>
        <dbReference type="Proteomes" id="UP000676409"/>
    </source>
</evidence>
<organism evidence="3 4">
    <name type="scientific">Phenylobacterium montanum</name>
    <dbReference type="NCBI Taxonomy" id="2823693"/>
    <lineage>
        <taxon>Bacteria</taxon>
        <taxon>Pseudomonadati</taxon>
        <taxon>Pseudomonadota</taxon>
        <taxon>Alphaproteobacteria</taxon>
        <taxon>Caulobacterales</taxon>
        <taxon>Caulobacteraceae</taxon>
        <taxon>Phenylobacterium</taxon>
    </lineage>
</organism>
<reference evidence="3" key="1">
    <citation type="submission" date="2021-04" db="EMBL/GenBank/DDBJ databases">
        <title>The complete genome sequence of Caulobacter sp. S6.</title>
        <authorList>
            <person name="Tang Y."/>
            <person name="Ouyang W."/>
            <person name="Liu Q."/>
            <person name="Huang B."/>
            <person name="Guo Z."/>
            <person name="Lei P."/>
        </authorList>
    </citation>
    <scope>NUCLEOTIDE SEQUENCE</scope>
    <source>
        <strain evidence="3">S6</strain>
    </source>
</reference>
<dbReference type="InterPro" id="IPR050237">
    <property type="entry name" value="ATP-dep_AMP-bd_enzyme"/>
</dbReference>
<dbReference type="SUPFAM" id="SSF56801">
    <property type="entry name" value="Acetyl-CoA synthetase-like"/>
    <property type="match status" value="1"/>
</dbReference>
<dbReference type="Pfam" id="PF13193">
    <property type="entry name" value="AMP-binding_C"/>
    <property type="match status" value="1"/>
</dbReference>
<accession>A0A975G2H3</accession>